<dbReference type="STRING" id="1533.SAMN05443638_1287"/>
<dbReference type="Proteomes" id="UP000184035">
    <property type="component" value="Unassembled WGS sequence"/>
</dbReference>
<proteinExistence type="inferred from homology"/>
<dbReference type="PRINTS" id="PR00812">
    <property type="entry name" value="BCTERIALGSPF"/>
</dbReference>
<feature type="domain" description="Type II secretion system protein GspF" evidence="8">
    <location>
        <begin position="214"/>
        <end position="332"/>
    </location>
</feature>
<dbReference type="InterPro" id="IPR018076">
    <property type="entry name" value="T2SS_GspF_dom"/>
</dbReference>
<evidence type="ECO:0000256" key="4">
    <source>
        <dbReference type="ARBA" id="ARBA00022692"/>
    </source>
</evidence>
<evidence type="ECO:0000256" key="2">
    <source>
        <dbReference type="ARBA" id="ARBA00005745"/>
    </source>
</evidence>
<dbReference type="Gene3D" id="1.20.81.30">
    <property type="entry name" value="Type II secretion system (T2SS), domain F"/>
    <property type="match status" value="2"/>
</dbReference>
<feature type="transmembrane region" description="Helical" evidence="7">
    <location>
        <begin position="166"/>
        <end position="189"/>
    </location>
</feature>
<reference evidence="9 10" key="1">
    <citation type="submission" date="2016-11" db="EMBL/GenBank/DDBJ databases">
        <authorList>
            <person name="Jaros S."/>
            <person name="Januszkiewicz K."/>
            <person name="Wedrychowicz H."/>
        </authorList>
    </citation>
    <scope>NUCLEOTIDE SEQUENCE [LARGE SCALE GENOMIC DNA]</scope>
    <source>
        <strain evidence="9 10">DSM 2631</strain>
    </source>
</reference>
<dbReference type="Pfam" id="PF00482">
    <property type="entry name" value="T2SSF"/>
    <property type="match status" value="2"/>
</dbReference>
<evidence type="ECO:0000256" key="3">
    <source>
        <dbReference type="ARBA" id="ARBA00022475"/>
    </source>
</evidence>
<comment type="subcellular location">
    <subcellularLocation>
        <location evidence="1">Cell membrane</location>
        <topology evidence="1">Multi-pass membrane protein</topology>
    </subcellularLocation>
</comment>
<evidence type="ECO:0000259" key="8">
    <source>
        <dbReference type="Pfam" id="PF00482"/>
    </source>
</evidence>
<protein>
    <submittedName>
        <fullName evidence="9">Type II secretion system protein F (GspF)</fullName>
    </submittedName>
</protein>
<sequence length="340" mass="39494">MNKFDYKNIYLISSNLSTLNKSGINIEKSFHIIKEIISKKSYKKSLERISKSIYEGNSLGDSFQNEDRYYPSIFLELLKVGEYSGHLDMVLEHLGKYYKDLENQRNNVISSLIYPIILIISLMILVGFSFFNLIPSFIELYDSNISEIPSFLSKIYDINLFMKENINLTIILIILYSISLIIFLHLINIKKLIFNFLNKSKIYNKYYEKNLLFLMYTIMISGIPILTSINKIISSSNEDKLRERLIEFRDFIEAGGQIWEFFDKPEYSKSTYLLIRIGEESGKIEIKIKEAFDMVESSFNGIIKTYLNLIQPIMISIIGIFIGITILIFIVPIYSGIGSM</sequence>
<keyword evidence="4 7" id="KW-0812">Transmembrane</keyword>
<dbReference type="AlphaFoldDB" id="A0A1M4YI45"/>
<dbReference type="RefSeq" id="WP_072897259.1">
    <property type="nucleotide sequence ID" value="NZ_FQVM01000028.1"/>
</dbReference>
<keyword evidence="6 7" id="KW-0472">Membrane</keyword>
<evidence type="ECO:0000256" key="5">
    <source>
        <dbReference type="ARBA" id="ARBA00022989"/>
    </source>
</evidence>
<evidence type="ECO:0000313" key="9">
    <source>
        <dbReference type="EMBL" id="SHF05361.1"/>
    </source>
</evidence>
<feature type="transmembrane region" description="Helical" evidence="7">
    <location>
        <begin position="210"/>
        <end position="233"/>
    </location>
</feature>
<evidence type="ECO:0000256" key="6">
    <source>
        <dbReference type="ARBA" id="ARBA00023136"/>
    </source>
</evidence>
<evidence type="ECO:0000256" key="7">
    <source>
        <dbReference type="SAM" id="Phobius"/>
    </source>
</evidence>
<evidence type="ECO:0000313" key="10">
    <source>
        <dbReference type="Proteomes" id="UP000184035"/>
    </source>
</evidence>
<gene>
    <name evidence="9" type="ORF">SAMN05443638_1287</name>
</gene>
<organism evidence="9 10">
    <name type="scientific">Clostridium fallax</name>
    <dbReference type="NCBI Taxonomy" id="1533"/>
    <lineage>
        <taxon>Bacteria</taxon>
        <taxon>Bacillati</taxon>
        <taxon>Bacillota</taxon>
        <taxon>Clostridia</taxon>
        <taxon>Eubacteriales</taxon>
        <taxon>Clostridiaceae</taxon>
        <taxon>Clostridium</taxon>
    </lineage>
</organism>
<keyword evidence="10" id="KW-1185">Reference proteome</keyword>
<dbReference type="PANTHER" id="PTHR30012:SF0">
    <property type="entry name" value="TYPE II SECRETION SYSTEM PROTEIN F-RELATED"/>
    <property type="match status" value="1"/>
</dbReference>
<dbReference type="EMBL" id="FQVM01000028">
    <property type="protein sequence ID" value="SHF05361.1"/>
    <property type="molecule type" value="Genomic_DNA"/>
</dbReference>
<keyword evidence="3" id="KW-1003">Cell membrane</keyword>
<comment type="similarity">
    <text evidence="2">Belongs to the GSP F family.</text>
</comment>
<accession>A0A1M4YI45</accession>
<keyword evidence="5 7" id="KW-1133">Transmembrane helix</keyword>
<evidence type="ECO:0000256" key="1">
    <source>
        <dbReference type="ARBA" id="ARBA00004651"/>
    </source>
</evidence>
<dbReference type="InterPro" id="IPR003004">
    <property type="entry name" value="GspF/PilC"/>
</dbReference>
<dbReference type="PANTHER" id="PTHR30012">
    <property type="entry name" value="GENERAL SECRETION PATHWAY PROTEIN"/>
    <property type="match status" value="1"/>
</dbReference>
<feature type="transmembrane region" description="Helical" evidence="7">
    <location>
        <begin position="112"/>
        <end position="134"/>
    </location>
</feature>
<feature type="transmembrane region" description="Helical" evidence="7">
    <location>
        <begin position="313"/>
        <end position="334"/>
    </location>
</feature>
<name>A0A1M4YI45_9CLOT</name>
<feature type="domain" description="Type II secretion system protein GspF" evidence="8">
    <location>
        <begin position="14"/>
        <end position="134"/>
    </location>
</feature>
<dbReference type="OrthoDB" id="1936008at2"/>
<dbReference type="GO" id="GO:0005886">
    <property type="term" value="C:plasma membrane"/>
    <property type="evidence" value="ECO:0007669"/>
    <property type="project" value="UniProtKB-SubCell"/>
</dbReference>
<dbReference type="InterPro" id="IPR042094">
    <property type="entry name" value="T2SS_GspF_sf"/>
</dbReference>